<accession>A0A2H0W4Q2</accession>
<dbReference type="AlphaFoldDB" id="A0A2H0W4Q2"/>
<dbReference type="GO" id="GO:0016616">
    <property type="term" value="F:oxidoreductase activity, acting on the CH-OH group of donors, NAD or NADP as acceptor"/>
    <property type="evidence" value="ECO:0007669"/>
    <property type="project" value="InterPro"/>
</dbReference>
<organism evidence="5 6">
    <name type="scientific">Candidatus Buchananbacteria bacterium CG10_big_fil_rev_8_21_14_0_10_33_19</name>
    <dbReference type="NCBI Taxonomy" id="1974525"/>
    <lineage>
        <taxon>Bacteria</taxon>
        <taxon>Candidatus Buchananiibacteriota</taxon>
    </lineage>
</organism>
<dbReference type="Gene3D" id="1.10.1040.10">
    <property type="entry name" value="N-(1-d-carboxylethyl)-l-norvaline Dehydrogenase, domain 2"/>
    <property type="match status" value="1"/>
</dbReference>
<dbReference type="PANTHER" id="PTHR48075:SF5">
    <property type="entry name" value="3-HYDROXYBUTYRYL-COA DEHYDROGENASE"/>
    <property type="match status" value="1"/>
</dbReference>
<dbReference type="InterPro" id="IPR006176">
    <property type="entry name" value="3-OHacyl-CoA_DH_NAD-bd"/>
</dbReference>
<dbReference type="Pfam" id="PF02737">
    <property type="entry name" value="3HCDH_N"/>
    <property type="match status" value="1"/>
</dbReference>
<name>A0A2H0W4Q2_9BACT</name>
<evidence type="ECO:0000259" key="4">
    <source>
        <dbReference type="Pfam" id="PF02737"/>
    </source>
</evidence>
<evidence type="ECO:0000256" key="2">
    <source>
        <dbReference type="PIRSR" id="PIRSR000105-1"/>
    </source>
</evidence>
<dbReference type="InterPro" id="IPR006108">
    <property type="entry name" value="3HC_DH_C"/>
</dbReference>
<dbReference type="InterPro" id="IPR036291">
    <property type="entry name" value="NAD(P)-bd_dom_sf"/>
</dbReference>
<proteinExistence type="predicted"/>
<reference evidence="6" key="1">
    <citation type="submission" date="2017-09" db="EMBL/GenBank/DDBJ databases">
        <title>Depth-based differentiation of microbial function through sediment-hosted aquifers and enrichment of novel symbionts in the deep terrestrial subsurface.</title>
        <authorList>
            <person name="Probst A.J."/>
            <person name="Ladd B."/>
            <person name="Jarett J.K."/>
            <person name="Geller-Mcgrath D.E."/>
            <person name="Sieber C.M.K."/>
            <person name="Emerson J.B."/>
            <person name="Anantharaman K."/>
            <person name="Thomas B.C."/>
            <person name="Malmstrom R."/>
            <person name="Stieglmeier M."/>
            <person name="Klingl A."/>
            <person name="Woyke T."/>
            <person name="Ryan C.M."/>
            <person name="Banfield J.F."/>
        </authorList>
    </citation>
    <scope>NUCLEOTIDE SEQUENCE [LARGE SCALE GENOMIC DNA]</scope>
</reference>
<dbReference type="Pfam" id="PF00725">
    <property type="entry name" value="3HCDH"/>
    <property type="match status" value="1"/>
</dbReference>
<evidence type="ECO:0008006" key="7">
    <source>
        <dbReference type="Google" id="ProtNLM"/>
    </source>
</evidence>
<feature type="domain" description="3-hydroxyacyl-CoA dehydrogenase C-terminal" evidence="3">
    <location>
        <begin position="179"/>
        <end position="268"/>
    </location>
</feature>
<dbReference type="InterPro" id="IPR008927">
    <property type="entry name" value="6-PGluconate_DH-like_C_sf"/>
</dbReference>
<dbReference type="SUPFAM" id="SSF51735">
    <property type="entry name" value="NAD(P)-binding Rossmann-fold domains"/>
    <property type="match status" value="1"/>
</dbReference>
<dbReference type="InterPro" id="IPR013328">
    <property type="entry name" value="6PGD_dom2"/>
</dbReference>
<feature type="domain" description="3-hydroxyacyl-CoA dehydrogenase NAD binding" evidence="4">
    <location>
        <begin position="5"/>
        <end position="173"/>
    </location>
</feature>
<comment type="caution">
    <text evidence="5">The sequence shown here is derived from an EMBL/GenBank/DDBJ whole genome shotgun (WGS) entry which is preliminary data.</text>
</comment>
<evidence type="ECO:0000313" key="6">
    <source>
        <dbReference type="Proteomes" id="UP000229056"/>
    </source>
</evidence>
<dbReference type="PANTHER" id="PTHR48075">
    <property type="entry name" value="3-HYDROXYACYL-COA DEHYDROGENASE FAMILY PROTEIN"/>
    <property type="match status" value="1"/>
</dbReference>
<evidence type="ECO:0000256" key="1">
    <source>
        <dbReference type="ARBA" id="ARBA00023002"/>
    </source>
</evidence>
<dbReference type="Gene3D" id="3.40.50.720">
    <property type="entry name" value="NAD(P)-binding Rossmann-like Domain"/>
    <property type="match status" value="1"/>
</dbReference>
<keyword evidence="1" id="KW-0560">Oxidoreductase</keyword>
<protein>
    <recommendedName>
        <fullName evidence="7">3-hydroxybutyryl-CoA dehydrogenase</fullName>
    </recommendedName>
</protein>
<dbReference type="Proteomes" id="UP000229056">
    <property type="component" value="Unassembled WGS sequence"/>
</dbReference>
<dbReference type="GO" id="GO:0070403">
    <property type="term" value="F:NAD+ binding"/>
    <property type="evidence" value="ECO:0007669"/>
    <property type="project" value="InterPro"/>
</dbReference>
<gene>
    <name evidence="5" type="ORF">COT80_02100</name>
</gene>
<evidence type="ECO:0000259" key="3">
    <source>
        <dbReference type="Pfam" id="PF00725"/>
    </source>
</evidence>
<sequence>MNINKVCIIGGGFMGAQIAFYLAMKGVKILLTDLSMQVLDQSMNIINSLSSKFEVSDLDIDIYPGVIANSDLRHNYQLFIDCTTEDKDLKVELFKGLIASGVSGILATNSSFMPVTMLETDSATDCRMCNMHFLPPVWERPLVEIGRGTKTSQETIDTVIEFCQSVHLVPIVLHRSNPGFVFGYMWEAIKESSLSLAERDISSPEDIDLAWRTATGMSAGPFQVMDMVGLDLVAHLLQMHGKPIPKILQEKVSVGKLGQKSGSGFYSY</sequence>
<dbReference type="InterPro" id="IPR022694">
    <property type="entry name" value="3-OHacyl-CoA_DH"/>
</dbReference>
<dbReference type="GO" id="GO:0006631">
    <property type="term" value="P:fatty acid metabolic process"/>
    <property type="evidence" value="ECO:0007669"/>
    <property type="project" value="InterPro"/>
</dbReference>
<feature type="site" description="Important for catalytic activity" evidence="2">
    <location>
        <position position="132"/>
    </location>
</feature>
<dbReference type="EMBL" id="PEZY01000005">
    <property type="protein sequence ID" value="PIS06338.1"/>
    <property type="molecule type" value="Genomic_DNA"/>
</dbReference>
<dbReference type="PIRSF" id="PIRSF000105">
    <property type="entry name" value="HCDH"/>
    <property type="match status" value="1"/>
</dbReference>
<dbReference type="SUPFAM" id="SSF48179">
    <property type="entry name" value="6-phosphogluconate dehydrogenase C-terminal domain-like"/>
    <property type="match status" value="1"/>
</dbReference>
<evidence type="ECO:0000313" key="5">
    <source>
        <dbReference type="EMBL" id="PIS06338.1"/>
    </source>
</evidence>